<name>A0A370BEV0_ASPNG</name>
<evidence type="ECO:0000313" key="5">
    <source>
        <dbReference type="Proteomes" id="UP000253845"/>
    </source>
</evidence>
<feature type="transmembrane region" description="Helical" evidence="2">
    <location>
        <begin position="69"/>
        <end position="88"/>
    </location>
</feature>
<dbReference type="InterPro" id="IPR025676">
    <property type="entry name" value="Clr5_dom"/>
</dbReference>
<feature type="domain" description="Clr5" evidence="3">
    <location>
        <begin position="37"/>
        <end position="74"/>
    </location>
</feature>
<dbReference type="AlphaFoldDB" id="A0A370BEV0"/>
<feature type="region of interest" description="Disordered" evidence="1">
    <location>
        <begin position="1"/>
        <end position="33"/>
    </location>
</feature>
<dbReference type="Pfam" id="PF14420">
    <property type="entry name" value="Clr5"/>
    <property type="match status" value="1"/>
</dbReference>
<dbReference type="VEuPathDB" id="FungiDB:M747DRAFT_250306"/>
<evidence type="ECO:0000256" key="2">
    <source>
        <dbReference type="SAM" id="Phobius"/>
    </source>
</evidence>
<gene>
    <name evidence="4" type="ORF">M747DRAFT_250306</name>
</gene>
<keyword evidence="2" id="KW-1133">Transmembrane helix</keyword>
<dbReference type="PANTHER" id="PTHR38788:SF3">
    <property type="entry name" value="CLR5 DOMAIN-CONTAINING PROTEIN"/>
    <property type="match status" value="1"/>
</dbReference>
<organism evidence="4 5">
    <name type="scientific">Aspergillus niger ATCC 13496</name>
    <dbReference type="NCBI Taxonomy" id="1353008"/>
    <lineage>
        <taxon>Eukaryota</taxon>
        <taxon>Fungi</taxon>
        <taxon>Dikarya</taxon>
        <taxon>Ascomycota</taxon>
        <taxon>Pezizomycotina</taxon>
        <taxon>Eurotiomycetes</taxon>
        <taxon>Eurotiomycetidae</taxon>
        <taxon>Eurotiales</taxon>
        <taxon>Aspergillaceae</taxon>
        <taxon>Aspergillus</taxon>
        <taxon>Aspergillus subgen. Circumdati</taxon>
    </lineage>
</organism>
<evidence type="ECO:0000313" key="4">
    <source>
        <dbReference type="EMBL" id="RDH14064.1"/>
    </source>
</evidence>
<accession>A0A370BEV0</accession>
<feature type="region of interest" description="Disordered" evidence="1">
    <location>
        <begin position="326"/>
        <end position="348"/>
    </location>
</feature>
<dbReference type="PANTHER" id="PTHR38788">
    <property type="entry name" value="CLR5 DOMAIN-CONTAINING PROTEIN"/>
    <property type="match status" value="1"/>
</dbReference>
<protein>
    <recommendedName>
        <fullName evidence="3">Clr5 domain-containing protein</fullName>
    </recommendedName>
</protein>
<reference evidence="4 5" key="1">
    <citation type="submission" date="2018-07" db="EMBL/GenBank/DDBJ databases">
        <title>Section-level genome sequencing of Aspergillus section Nigri to investigate inter- and intra-species variation.</title>
        <authorList>
            <consortium name="DOE Joint Genome Institute"/>
            <person name="Vesth T.C."/>
            <person name="Nybo J.L."/>
            <person name="Theobald S."/>
            <person name="Frisvad J.C."/>
            <person name="Larsen T.O."/>
            <person name="Nielsen K.F."/>
            <person name="Hoof J.B."/>
            <person name="Brandl J."/>
            <person name="Salamov A."/>
            <person name="Riley R."/>
            <person name="Gladden J.M."/>
            <person name="Phatale P."/>
            <person name="Nielsen M.T."/>
            <person name="Lyhne E.K."/>
            <person name="Kogle M.E."/>
            <person name="Strasser K."/>
            <person name="McDonnell E."/>
            <person name="Barry K."/>
            <person name="Clum A."/>
            <person name="Chen C."/>
            <person name="Nolan M."/>
            <person name="Sandor L."/>
            <person name="Kuo A."/>
            <person name="Lipzen A."/>
            <person name="Hainaut M."/>
            <person name="Drula E."/>
            <person name="Tsang A."/>
            <person name="Magnuson J.K."/>
            <person name="Henrissat B."/>
            <person name="Wiebenga A."/>
            <person name="Simmons B.A."/>
            <person name="Makela M.R."/>
            <person name="De vries R.P."/>
            <person name="Grigoriev I.V."/>
            <person name="Mortensen U.H."/>
            <person name="Baker S.E."/>
            <person name="Andersen M.R."/>
        </authorList>
    </citation>
    <scope>NUCLEOTIDE SEQUENCE [LARGE SCALE GENOMIC DNA]</scope>
    <source>
        <strain evidence="4 5">ATCC 13496</strain>
    </source>
</reference>
<dbReference type="EMBL" id="KZ851984">
    <property type="protein sequence ID" value="RDH14064.1"/>
    <property type="molecule type" value="Genomic_DNA"/>
</dbReference>
<evidence type="ECO:0000259" key="3">
    <source>
        <dbReference type="Pfam" id="PF14420"/>
    </source>
</evidence>
<keyword evidence="2" id="KW-0472">Membrane</keyword>
<proteinExistence type="predicted"/>
<feature type="compositionally biased region" description="Low complexity" evidence="1">
    <location>
        <begin position="10"/>
        <end position="30"/>
    </location>
</feature>
<evidence type="ECO:0000256" key="1">
    <source>
        <dbReference type="SAM" id="MobiDB-lite"/>
    </source>
</evidence>
<keyword evidence="2" id="KW-0812">Transmembrane</keyword>
<feature type="compositionally biased region" description="Polar residues" evidence="1">
    <location>
        <begin position="335"/>
        <end position="348"/>
    </location>
</feature>
<dbReference type="Proteomes" id="UP000253845">
    <property type="component" value="Unassembled WGS sequence"/>
</dbReference>
<sequence length="348" mass="39793">MDGSIPPPSTTTTTTSTPSTTTIPTSSSSTVFRPRKSEDWNEYRTAIENLYRDNQLKLRDVKRIMERDYNFVASYSLPFLFFTIPALFPAFPSLPRICHSAIYGLALLVPLQKCSVPSFYLQKRKKRTLGYRLPLTFKLSREKQYKDRLAAWHVRKNIKAKEVHVMIRKQQKRAARGKQTGFRVAGQEVDSKRISRFVRRYGSNMEANNAREDPPHSPQGHQIIQPVQPVQPIQATSPEPADRNSLRYELFYPTARGTSNDIITFYRNTVTFPARSLSVSSGTMTNDITKPMTDGVQGPDGWMTLEMFQEKLLKLSRTLDQSMSRFVPAEDRSHQPSNTDQHSRSIGQ</sequence>